<sequence>MKGYIYYDEEDAVRNHWFIDELIKEGFAKQLDVELLTGDADLPNDAKFVIYRGRDFGKSRQFESDGVIVINRSEVNRIANDKLQTCELAAILGIPSIPTRRLNSSLDVREYPVIIKTADGHGGADVHLCTTEAEVDEVVAHYADRQLLIQPYIEHGSSDVRLYMIGNEVVGAVKRTGVGTFKANVALGGTAERFVPPSPLRKFAVRIAKALKSDYIGVDFIQNKDNVWLLNELEDPVGARSLYETSEVNVAREFMQHICRKIEKTL</sequence>
<proteinExistence type="predicted"/>
<dbReference type="InterPro" id="IPR013651">
    <property type="entry name" value="ATP-grasp_RimK-type"/>
</dbReference>
<dbReference type="Gene3D" id="3.30.470.20">
    <property type="entry name" value="ATP-grasp fold, B domain"/>
    <property type="match status" value="1"/>
</dbReference>
<reference evidence="3 4" key="1">
    <citation type="submission" date="2020-08" db="EMBL/GenBank/DDBJ databases">
        <title>A Genomic Blueprint of the Chicken Gut Microbiome.</title>
        <authorList>
            <person name="Gilroy R."/>
            <person name="Ravi A."/>
            <person name="Getino M."/>
            <person name="Pursley I."/>
            <person name="Horton D.L."/>
            <person name="Alikhan N.-F."/>
            <person name="Baker D."/>
            <person name="Gharbi K."/>
            <person name="Hall N."/>
            <person name="Watson M."/>
            <person name="Adriaenssens E.M."/>
            <person name="Foster-Nyarko E."/>
            <person name="Jarju S."/>
            <person name="Secka A."/>
            <person name="Antonio M."/>
            <person name="Oren A."/>
            <person name="Chaudhuri R."/>
            <person name="La Ragione R.M."/>
            <person name="Hildebrand F."/>
            <person name="Pallen M.J."/>
        </authorList>
    </citation>
    <scope>NUCLEOTIDE SEQUENCE [LARGE SCALE GENOMIC DNA]</scope>
    <source>
        <strain evidence="3 4">Sa3CUA8</strain>
    </source>
</reference>
<comment type="caution">
    <text evidence="3">The sequence shown here is derived from an EMBL/GenBank/DDBJ whole genome shotgun (WGS) entry which is preliminary data.</text>
</comment>
<dbReference type="PANTHER" id="PTHR21621:SF0">
    <property type="entry name" value="BETA-CITRYLGLUTAMATE SYNTHASE B-RELATED"/>
    <property type="match status" value="1"/>
</dbReference>
<dbReference type="EMBL" id="JACSQY010000005">
    <property type="protein sequence ID" value="MBD7908403.1"/>
    <property type="molecule type" value="Genomic_DNA"/>
</dbReference>
<evidence type="ECO:0000313" key="3">
    <source>
        <dbReference type="EMBL" id="MBD7908403.1"/>
    </source>
</evidence>
<organism evidence="3 4">
    <name type="scientific">Sporosarcina gallistercoris</name>
    <dbReference type="NCBI Taxonomy" id="2762245"/>
    <lineage>
        <taxon>Bacteria</taxon>
        <taxon>Bacillati</taxon>
        <taxon>Bacillota</taxon>
        <taxon>Bacilli</taxon>
        <taxon>Bacillales</taxon>
        <taxon>Caryophanaceae</taxon>
        <taxon>Sporosarcina</taxon>
    </lineage>
</organism>
<gene>
    <name evidence="3" type="ORF">H9659_08680</name>
</gene>
<dbReference type="PROSITE" id="PS50975">
    <property type="entry name" value="ATP_GRASP"/>
    <property type="match status" value="1"/>
</dbReference>
<evidence type="ECO:0000313" key="4">
    <source>
        <dbReference type="Proteomes" id="UP000659496"/>
    </source>
</evidence>
<dbReference type="InterPro" id="IPR013815">
    <property type="entry name" value="ATP_grasp_subdomain_1"/>
</dbReference>
<dbReference type="PANTHER" id="PTHR21621">
    <property type="entry name" value="RIBOSOMAL PROTEIN S6 MODIFICATION PROTEIN"/>
    <property type="match status" value="1"/>
</dbReference>
<evidence type="ECO:0000256" key="1">
    <source>
        <dbReference type="PROSITE-ProRule" id="PRU00409"/>
    </source>
</evidence>
<dbReference type="Pfam" id="PF08443">
    <property type="entry name" value="RimK"/>
    <property type="match status" value="1"/>
</dbReference>
<dbReference type="RefSeq" id="WP_191689546.1">
    <property type="nucleotide sequence ID" value="NZ_JACSQY010000005.1"/>
</dbReference>
<dbReference type="Gene3D" id="3.30.1490.20">
    <property type="entry name" value="ATP-grasp fold, A domain"/>
    <property type="match status" value="1"/>
</dbReference>
<feature type="domain" description="ATP-grasp" evidence="2">
    <location>
        <begin position="86"/>
        <end position="259"/>
    </location>
</feature>
<protein>
    <submittedName>
        <fullName evidence="3">ATP-grasp domain-containing protein</fullName>
    </submittedName>
</protein>
<dbReference type="Proteomes" id="UP000659496">
    <property type="component" value="Unassembled WGS sequence"/>
</dbReference>
<keyword evidence="1" id="KW-0547">Nucleotide-binding</keyword>
<name>A0ABR8PJQ9_9BACL</name>
<evidence type="ECO:0000259" key="2">
    <source>
        <dbReference type="PROSITE" id="PS50975"/>
    </source>
</evidence>
<keyword evidence="1" id="KW-0067">ATP-binding</keyword>
<keyword evidence="4" id="KW-1185">Reference proteome</keyword>
<dbReference type="InterPro" id="IPR011761">
    <property type="entry name" value="ATP-grasp"/>
</dbReference>
<dbReference type="SUPFAM" id="SSF56059">
    <property type="entry name" value="Glutathione synthetase ATP-binding domain-like"/>
    <property type="match status" value="1"/>
</dbReference>
<accession>A0ABR8PJQ9</accession>